<dbReference type="RefSeq" id="WP_154620567.1">
    <property type="nucleotide sequence ID" value="NZ_CBCTNG010000002.1"/>
</dbReference>
<evidence type="ECO:0000313" key="3">
    <source>
        <dbReference type="Proteomes" id="UP000430222"/>
    </source>
</evidence>
<organism evidence="2 3">
    <name type="scientific">Selenomonas montiformis</name>
    <dbReference type="NCBI Taxonomy" id="2652285"/>
    <lineage>
        <taxon>Bacteria</taxon>
        <taxon>Bacillati</taxon>
        <taxon>Bacillota</taxon>
        <taxon>Negativicutes</taxon>
        <taxon>Selenomonadales</taxon>
        <taxon>Selenomonadaceae</taxon>
        <taxon>Selenomonas</taxon>
    </lineage>
</organism>
<dbReference type="CDD" id="cd00038">
    <property type="entry name" value="CAP_ED"/>
    <property type="match status" value="1"/>
</dbReference>
<dbReference type="SMART" id="SM00100">
    <property type="entry name" value="cNMP"/>
    <property type="match status" value="1"/>
</dbReference>
<dbReference type="SUPFAM" id="SSF51206">
    <property type="entry name" value="cAMP-binding domain-like"/>
    <property type="match status" value="1"/>
</dbReference>
<evidence type="ECO:0000313" key="2">
    <source>
        <dbReference type="EMBL" id="MSV24797.1"/>
    </source>
</evidence>
<dbReference type="Gene3D" id="2.60.120.10">
    <property type="entry name" value="Jelly Rolls"/>
    <property type="match status" value="1"/>
</dbReference>
<dbReference type="Proteomes" id="UP000430222">
    <property type="component" value="Unassembled WGS sequence"/>
</dbReference>
<reference evidence="2 3" key="1">
    <citation type="submission" date="2019-08" db="EMBL/GenBank/DDBJ databases">
        <title>In-depth cultivation of the pig gut microbiome towards novel bacterial diversity and tailored functional studies.</title>
        <authorList>
            <person name="Wylensek D."/>
            <person name="Hitch T.C.A."/>
            <person name="Clavel T."/>
        </authorList>
    </citation>
    <scope>NUCLEOTIDE SEQUENCE [LARGE SCALE GENOMIC DNA]</scope>
    <source>
        <strain evidence="3">WCA-380-WT-3B3</strain>
    </source>
</reference>
<dbReference type="InterPro" id="IPR036390">
    <property type="entry name" value="WH_DNA-bd_sf"/>
</dbReference>
<protein>
    <submittedName>
        <fullName evidence="2">Crp/Fnr family transcriptional regulator</fullName>
    </submittedName>
</protein>
<comment type="caution">
    <text evidence="2">The sequence shown here is derived from an EMBL/GenBank/DDBJ whole genome shotgun (WGS) entry which is preliminary data.</text>
</comment>
<dbReference type="InterPro" id="IPR018490">
    <property type="entry name" value="cNMP-bd_dom_sf"/>
</dbReference>
<feature type="domain" description="Cyclic nucleotide-binding" evidence="1">
    <location>
        <begin position="13"/>
        <end position="105"/>
    </location>
</feature>
<name>A0A6I2UUA6_9FIRM</name>
<dbReference type="Pfam" id="PF00027">
    <property type="entry name" value="cNMP_binding"/>
    <property type="match status" value="1"/>
</dbReference>
<dbReference type="AlphaFoldDB" id="A0A6I2UUA6"/>
<dbReference type="InterPro" id="IPR000595">
    <property type="entry name" value="cNMP-bd_dom"/>
</dbReference>
<gene>
    <name evidence="2" type="ORF">FYJ78_06295</name>
</gene>
<dbReference type="SUPFAM" id="SSF46785">
    <property type="entry name" value="Winged helix' DNA-binding domain"/>
    <property type="match status" value="1"/>
</dbReference>
<accession>A0A6I2UUA6</accession>
<sequence>MRIDELGLQELPFFRGLTQAEMKRFIKATGAAAKHYEKGTRVLRAYESNGRIGILADGEAIILAEDRFGNESVGHRLERGALLGCISAILPDYPNPASVEAVSDVWILWVPYKELLESGSHFGRIHGIVMRNLLVAFSRKNVLMMQKLEVLSQKTLRERLILYLLQRARHQRTMQVRVPGRVQLAKELECNRSALTREIGLMKEQGILACGPDWMQLNEERIREER</sequence>
<keyword evidence="3" id="KW-1185">Reference proteome</keyword>
<dbReference type="InterPro" id="IPR014710">
    <property type="entry name" value="RmlC-like_jellyroll"/>
</dbReference>
<evidence type="ECO:0000259" key="1">
    <source>
        <dbReference type="PROSITE" id="PS50042"/>
    </source>
</evidence>
<dbReference type="EMBL" id="VUNL01000006">
    <property type="protein sequence ID" value="MSV24797.1"/>
    <property type="molecule type" value="Genomic_DNA"/>
</dbReference>
<proteinExistence type="predicted"/>
<dbReference type="PROSITE" id="PS50042">
    <property type="entry name" value="CNMP_BINDING_3"/>
    <property type="match status" value="1"/>
</dbReference>